<keyword evidence="3 10" id="KW-0812">Transmembrane</keyword>
<keyword evidence="4" id="KW-0256">Endoplasmic reticulum</keyword>
<evidence type="ECO:0000256" key="4">
    <source>
        <dbReference type="ARBA" id="ARBA00022824"/>
    </source>
</evidence>
<keyword evidence="13" id="KW-1185">Reference proteome</keyword>
<evidence type="ECO:0000256" key="10">
    <source>
        <dbReference type="SAM" id="Phobius"/>
    </source>
</evidence>
<dbReference type="InterPro" id="IPR019411">
    <property type="entry name" value="MMM1_dom"/>
</dbReference>
<keyword evidence="5 10" id="KW-1133">Transmembrane helix</keyword>
<dbReference type="GO" id="GO:0005789">
    <property type="term" value="C:endoplasmic reticulum membrane"/>
    <property type="evidence" value="ECO:0007669"/>
    <property type="project" value="UniProtKB-SubCell"/>
</dbReference>
<dbReference type="InterPro" id="IPR031468">
    <property type="entry name" value="SMP_LBD"/>
</dbReference>
<dbReference type="CDD" id="cd21675">
    <property type="entry name" value="SMP_TEX2"/>
    <property type="match status" value="1"/>
</dbReference>
<keyword evidence="7" id="KW-0446">Lipid-binding</keyword>
<evidence type="ECO:0000259" key="11">
    <source>
        <dbReference type="PROSITE" id="PS51847"/>
    </source>
</evidence>
<dbReference type="PROSITE" id="PS51847">
    <property type="entry name" value="SMP"/>
    <property type="match status" value="1"/>
</dbReference>
<name>A0A0C3P1L8_PHLG1</name>
<feature type="transmembrane region" description="Helical" evidence="10">
    <location>
        <begin position="7"/>
        <end position="31"/>
    </location>
</feature>
<keyword evidence="6" id="KW-0445">Lipid transport</keyword>
<feature type="compositionally biased region" description="Low complexity" evidence="9">
    <location>
        <begin position="1092"/>
        <end position="1102"/>
    </location>
</feature>
<dbReference type="GO" id="GO:0015914">
    <property type="term" value="P:phospholipid transport"/>
    <property type="evidence" value="ECO:0007669"/>
    <property type="project" value="TreeGrafter"/>
</dbReference>
<dbReference type="GO" id="GO:0032865">
    <property type="term" value="C:ERMES complex"/>
    <property type="evidence" value="ECO:0007669"/>
    <property type="project" value="TreeGrafter"/>
</dbReference>
<evidence type="ECO:0000256" key="5">
    <source>
        <dbReference type="ARBA" id="ARBA00022989"/>
    </source>
</evidence>
<dbReference type="PANTHER" id="PTHR13466">
    <property type="entry name" value="TEX2 PROTEIN-RELATED"/>
    <property type="match status" value="1"/>
</dbReference>
<reference evidence="12 13" key="1">
    <citation type="journal article" date="2014" name="PLoS Genet.">
        <title>Analysis of the Phlebiopsis gigantea genome, transcriptome and secretome provides insight into its pioneer colonization strategies of wood.</title>
        <authorList>
            <person name="Hori C."/>
            <person name="Ishida T."/>
            <person name="Igarashi K."/>
            <person name="Samejima M."/>
            <person name="Suzuki H."/>
            <person name="Master E."/>
            <person name="Ferreira P."/>
            <person name="Ruiz-Duenas F.J."/>
            <person name="Held B."/>
            <person name="Canessa P."/>
            <person name="Larrondo L.F."/>
            <person name="Schmoll M."/>
            <person name="Druzhinina I.S."/>
            <person name="Kubicek C.P."/>
            <person name="Gaskell J.A."/>
            <person name="Kersten P."/>
            <person name="St John F."/>
            <person name="Glasner J."/>
            <person name="Sabat G."/>
            <person name="Splinter BonDurant S."/>
            <person name="Syed K."/>
            <person name="Yadav J."/>
            <person name="Mgbeahuruike A.C."/>
            <person name="Kovalchuk A."/>
            <person name="Asiegbu F.O."/>
            <person name="Lackner G."/>
            <person name="Hoffmeister D."/>
            <person name="Rencoret J."/>
            <person name="Gutierrez A."/>
            <person name="Sun H."/>
            <person name="Lindquist E."/>
            <person name="Barry K."/>
            <person name="Riley R."/>
            <person name="Grigoriev I.V."/>
            <person name="Henrissat B."/>
            <person name="Kues U."/>
            <person name="Berka R.M."/>
            <person name="Martinez A.T."/>
            <person name="Covert S.F."/>
            <person name="Blanchette R.A."/>
            <person name="Cullen D."/>
        </authorList>
    </citation>
    <scope>NUCLEOTIDE SEQUENCE [LARGE SCALE GENOMIC DNA]</scope>
    <source>
        <strain evidence="12 13">11061_1 CR5-6</strain>
    </source>
</reference>
<feature type="region of interest" description="Disordered" evidence="9">
    <location>
        <begin position="933"/>
        <end position="1121"/>
    </location>
</feature>
<dbReference type="STRING" id="745531.A0A0C3P1L8"/>
<feature type="compositionally biased region" description="Basic and acidic residues" evidence="9">
    <location>
        <begin position="771"/>
        <end position="782"/>
    </location>
</feature>
<evidence type="ECO:0000256" key="9">
    <source>
        <dbReference type="SAM" id="MobiDB-lite"/>
    </source>
</evidence>
<feature type="region of interest" description="Disordered" evidence="9">
    <location>
        <begin position="197"/>
        <end position="228"/>
    </location>
</feature>
<feature type="domain" description="SMP-LTD" evidence="11">
    <location>
        <begin position="297"/>
        <end position="488"/>
    </location>
</feature>
<dbReference type="AlphaFoldDB" id="A0A0C3P1L8"/>
<comment type="subcellular location">
    <subcellularLocation>
        <location evidence="1">Endoplasmic reticulum membrane</location>
    </subcellularLocation>
</comment>
<feature type="compositionally biased region" description="Basic and acidic residues" evidence="9">
    <location>
        <begin position="647"/>
        <end position="664"/>
    </location>
</feature>
<dbReference type="HOGENOM" id="CLU_005129_1_0_1"/>
<feature type="compositionally biased region" description="Low complexity" evidence="9">
    <location>
        <begin position="995"/>
        <end position="1009"/>
    </location>
</feature>
<dbReference type="Proteomes" id="UP000053257">
    <property type="component" value="Unassembled WGS sequence"/>
</dbReference>
<feature type="compositionally biased region" description="Polar residues" evidence="9">
    <location>
        <begin position="845"/>
        <end position="856"/>
    </location>
</feature>
<keyword evidence="8 10" id="KW-0472">Membrane</keyword>
<evidence type="ECO:0000256" key="3">
    <source>
        <dbReference type="ARBA" id="ARBA00022692"/>
    </source>
</evidence>
<dbReference type="PANTHER" id="PTHR13466:SF19">
    <property type="entry name" value="NUCLEUS-VACUOLE JUNCTION PROTEIN 2"/>
    <property type="match status" value="1"/>
</dbReference>
<dbReference type="OrthoDB" id="26740at2759"/>
<dbReference type="GO" id="GO:0008289">
    <property type="term" value="F:lipid binding"/>
    <property type="evidence" value="ECO:0007669"/>
    <property type="project" value="UniProtKB-KW"/>
</dbReference>
<gene>
    <name evidence="12" type="ORF">PHLGIDRAFT_124624</name>
</gene>
<sequence>MSFKAIVYAYVLGGLTFIPLVILAVCFYAIYTSVPVGDLDVDKAKRGQLERQSQLAEEGGQNEEDAVAATAPVEVNDAPRTRKGWLTVRRTFEETSNDGSYVGLVKGFLDARSKDPKRSRPKDMWYVVLKGKVLYLYEDEGMTECEAAIELGSHDVVIYPEGLLDGELFAKRNAICLKPKVPLLEDEMPSVTKEMVSTPDYTDKVLEKGGSPKQQQKDKERAQDMEKRYEEAKQEALSPSTPWFIFVRSNFEMEDWYLSLVHASENPPNTSTLAPLKPVFQPADMLHLVETLDEQPDVIPMRWLNALIGRIFFSYYRTQHLEQYIIGRLMRKLSKIKRPGFLTDVSVREVSVGNTAPTLSKPMLKELTKEGDASLEVHLHYKGEVRITLDATATINLGARFKSYTVKLVLAAVLREIEGNLLVKVKRPPSSRIWYAFTQVPRMVLNVEPVVSDRQITWSMILGTIESRLKEVIQESVVLPNMDDISFFESSKFMHRGGIWADASRTERSSELYPSSSDDAQDDVRSTASAPVADSPTPTPTDLDPNAMQRSSSAPAEAQASLEPGSESYDTVPMSRQATISTSSVSSNSSARRRTWFGATREEADGVANQSNKLDVPQEAFERGRSGAPDSIGSRRSSSTPSAPQESLRHDTKPSPDTTEESRHSTPFQRSSSQHSSASSASDAPSQDAPPSTSPAESLLSSLRSKSPAASTSSNRTLPASPTSNFFQTLKTRDKQAISNSAKEAMRKWGVNWGGLKKDSQTTSGDETPDGEMRRQTEERTQKPRPSYAEVRAAVQQRRTSHTPDGARLAPPNVPSEPVDIPGRGKARTTSISSLIGIGGASGPSVGNTSSGSTSPRLDRLTPEPANHTRSTSPSAPGLRQRTTSHHSQAGSDVALSAPVEEEEVPAQPIHTQPAAPKAMIIPGIHASHRGEVMSMGYVPPPPPPTEQKKAPAIQSVYRLWKNPAGQQSSDPQSQPETDMNDQGLATAGPLPPGSSSQTVTPAPSTPATRPVPPPLPPRSNATLAMQLKSEPLRYSPEVDSGSSAAAALQSIVSKDSSRRQSLEPSPGRPADGDPTVTNDSPDPESEPASPPLAAAANGDAPPMKPKPPALPPRRIAVPSS</sequence>
<evidence type="ECO:0000313" key="12">
    <source>
        <dbReference type="EMBL" id="KIP11724.1"/>
    </source>
</evidence>
<feature type="compositionally biased region" description="Basic and acidic residues" evidence="9">
    <location>
        <begin position="215"/>
        <end position="228"/>
    </location>
</feature>
<evidence type="ECO:0000313" key="13">
    <source>
        <dbReference type="Proteomes" id="UP000053257"/>
    </source>
</evidence>
<evidence type="ECO:0000256" key="2">
    <source>
        <dbReference type="ARBA" id="ARBA00022448"/>
    </source>
</evidence>
<organism evidence="12 13">
    <name type="scientific">Phlebiopsis gigantea (strain 11061_1 CR5-6)</name>
    <name type="common">White-rot fungus</name>
    <name type="synonym">Peniophora gigantea</name>
    <dbReference type="NCBI Taxonomy" id="745531"/>
    <lineage>
        <taxon>Eukaryota</taxon>
        <taxon>Fungi</taxon>
        <taxon>Dikarya</taxon>
        <taxon>Basidiomycota</taxon>
        <taxon>Agaricomycotina</taxon>
        <taxon>Agaricomycetes</taxon>
        <taxon>Polyporales</taxon>
        <taxon>Phanerochaetaceae</taxon>
        <taxon>Phlebiopsis</taxon>
    </lineage>
</organism>
<feature type="compositionally biased region" description="Polar residues" evidence="9">
    <location>
        <begin position="699"/>
        <end position="730"/>
    </location>
</feature>
<proteinExistence type="predicted"/>
<feature type="compositionally biased region" description="Polar residues" evidence="9">
    <location>
        <begin position="965"/>
        <end position="978"/>
    </location>
</feature>
<dbReference type="Pfam" id="PF10296">
    <property type="entry name" value="MMM1"/>
    <property type="match status" value="1"/>
</dbReference>
<protein>
    <recommendedName>
        <fullName evidence="11">SMP-LTD domain-containing protein</fullName>
    </recommendedName>
</protein>
<evidence type="ECO:0000256" key="6">
    <source>
        <dbReference type="ARBA" id="ARBA00023055"/>
    </source>
</evidence>
<feature type="region of interest" description="Disordered" evidence="9">
    <location>
        <begin position="601"/>
        <end position="917"/>
    </location>
</feature>
<keyword evidence="2" id="KW-0813">Transport</keyword>
<evidence type="ECO:0000256" key="7">
    <source>
        <dbReference type="ARBA" id="ARBA00023121"/>
    </source>
</evidence>
<accession>A0A0C3P1L8</accession>
<feature type="compositionally biased region" description="Low complexity" evidence="9">
    <location>
        <begin position="665"/>
        <end position="696"/>
    </location>
</feature>
<feature type="compositionally biased region" description="Pro residues" evidence="9">
    <location>
        <begin position="1103"/>
        <end position="1112"/>
    </location>
</feature>
<feature type="region of interest" description="Disordered" evidence="9">
    <location>
        <begin position="504"/>
        <end position="572"/>
    </location>
</feature>
<evidence type="ECO:0000256" key="1">
    <source>
        <dbReference type="ARBA" id="ARBA00004586"/>
    </source>
</evidence>
<dbReference type="GO" id="GO:1990456">
    <property type="term" value="P:mitochondrion-endoplasmic reticulum membrane tethering"/>
    <property type="evidence" value="ECO:0007669"/>
    <property type="project" value="TreeGrafter"/>
</dbReference>
<evidence type="ECO:0000256" key="8">
    <source>
        <dbReference type="ARBA" id="ARBA00023136"/>
    </source>
</evidence>
<dbReference type="EMBL" id="KN840444">
    <property type="protein sequence ID" value="KIP11724.1"/>
    <property type="molecule type" value="Genomic_DNA"/>
</dbReference>